<reference evidence="8" key="1">
    <citation type="journal article" date="2020" name="Stud. Mycol.">
        <title>101 Dothideomycetes genomes: a test case for predicting lifestyles and emergence of pathogens.</title>
        <authorList>
            <person name="Haridas S."/>
            <person name="Albert R."/>
            <person name="Binder M."/>
            <person name="Bloem J."/>
            <person name="Labutti K."/>
            <person name="Salamov A."/>
            <person name="Andreopoulos B."/>
            <person name="Baker S."/>
            <person name="Barry K."/>
            <person name="Bills G."/>
            <person name="Bluhm B."/>
            <person name="Cannon C."/>
            <person name="Castanera R."/>
            <person name="Culley D."/>
            <person name="Daum C."/>
            <person name="Ezra D."/>
            <person name="Gonzalez J."/>
            <person name="Henrissat B."/>
            <person name="Kuo A."/>
            <person name="Liang C."/>
            <person name="Lipzen A."/>
            <person name="Lutzoni F."/>
            <person name="Magnuson J."/>
            <person name="Mondo S."/>
            <person name="Nolan M."/>
            <person name="Ohm R."/>
            <person name="Pangilinan J."/>
            <person name="Park H.-J."/>
            <person name="Ramirez L."/>
            <person name="Alfaro M."/>
            <person name="Sun H."/>
            <person name="Tritt A."/>
            <person name="Yoshinaga Y."/>
            <person name="Zwiers L.-H."/>
            <person name="Turgeon B."/>
            <person name="Goodwin S."/>
            <person name="Spatafora J."/>
            <person name="Crous P."/>
            <person name="Grigoriev I."/>
        </authorList>
    </citation>
    <scope>NUCLEOTIDE SEQUENCE</scope>
    <source>
        <strain evidence="8">CBS 122681</strain>
    </source>
</reference>
<dbReference type="Gene3D" id="3.30.750.24">
    <property type="entry name" value="STAS domain"/>
    <property type="match status" value="1"/>
</dbReference>
<dbReference type="InterPro" id="IPR011547">
    <property type="entry name" value="SLC26A/SulP_dom"/>
</dbReference>
<dbReference type="SUPFAM" id="SSF52091">
    <property type="entry name" value="SpoIIaa-like"/>
    <property type="match status" value="1"/>
</dbReference>
<dbReference type="PANTHER" id="PTHR11814">
    <property type="entry name" value="SULFATE TRANSPORTER"/>
    <property type="match status" value="1"/>
</dbReference>
<evidence type="ECO:0000256" key="3">
    <source>
        <dbReference type="ARBA" id="ARBA00022989"/>
    </source>
</evidence>
<feature type="compositionally biased region" description="Basic and acidic residues" evidence="5">
    <location>
        <begin position="91"/>
        <end position="101"/>
    </location>
</feature>
<sequence length="854" mass="92795">MPPKKDSPGETSSSAPEQSSHSRKVSSASAKANLHAPTVPSQLREVYVPSEASTSPDDTMHSRAMLNEDPEASSSNPPHDLEFSTDGIQPARDRASVHSDDENIPQQHPGGILEIDLEPTARSRLLHQQDWDAGSGCGSENCNHGATSPRPWSARSYGTMNSGMSREGFGGRYPGGLGSSGDSADPAHALLGDTIADGVMGGGNGQKKSTTRYLAERHGIKNQRMMYLAYYIPIVNWVRQYKWRYFRGDLVAAITMASFYIPMALSYASNLGHLPPIHGLYAFAINPLIYGILGSCPQMVVGPEAAGSLLTGEVVRENIKKGTSGDTDGRRNAEIAGIVTCMAGAFILIAGIFRLGFLDNVLSRPFLRGFISAIGVVIFVDQLVPEMGLARLAADEVSHGSCLDKIIFLVKNIGKAHGLTCAVSFGAFAIIMFFRELKKRLQSRYPGVAYIPDRFVVVVLSAVFAWKFEWDQQGLAILGNVQTSGRIFSVHFPFETSHLKYASDAVNTALIIALLGFFESSVAAKSLGSGDSSKDGVHMQLSANRELIALGTANITGGLFMALPAFGGYGRSKVNASTGGTTPMSSILLSIITILCTCFLLPYFYYLPKGVLCAMVSVVAYSLVEEAPHDIKFFWRIRGWSELSLMFGIFLATIFWDLKRGIAVGIGLSILRLIRHSTRPRIQILGRVPGTTDKFANAELDPGNLEFIEGCLIVKIPEPLTFANTGDLKSRLNRLEAHGTSAAHPALPRVRREEHNKNIIFDVHGVTTIDGAGTQVLSEIIQSYRDRDVRVFFCRVPSERSDTWRLFEASGIVEMCGGKRHFANSVEAALRMTDLESMTEEFGMDPENIPASVT</sequence>
<evidence type="ECO:0000313" key="9">
    <source>
        <dbReference type="Proteomes" id="UP000799324"/>
    </source>
</evidence>
<evidence type="ECO:0000256" key="6">
    <source>
        <dbReference type="SAM" id="Phobius"/>
    </source>
</evidence>
<dbReference type="CDD" id="cd07042">
    <property type="entry name" value="STAS_SulP_like_sulfate_transporter"/>
    <property type="match status" value="1"/>
</dbReference>
<evidence type="ECO:0000313" key="8">
    <source>
        <dbReference type="EMBL" id="KAF2658201.1"/>
    </source>
</evidence>
<gene>
    <name evidence="8" type="ORF">K491DRAFT_625180</name>
</gene>
<dbReference type="Pfam" id="PF00916">
    <property type="entry name" value="Sulfate_transp"/>
    <property type="match status" value="1"/>
</dbReference>
<feature type="transmembrane region" description="Helical" evidence="6">
    <location>
        <begin position="416"/>
        <end position="434"/>
    </location>
</feature>
<feature type="domain" description="STAS" evidence="7">
    <location>
        <begin position="709"/>
        <end position="833"/>
    </location>
</feature>
<evidence type="ECO:0000256" key="2">
    <source>
        <dbReference type="ARBA" id="ARBA00022692"/>
    </source>
</evidence>
<dbReference type="PROSITE" id="PS50801">
    <property type="entry name" value="STAS"/>
    <property type="match status" value="1"/>
</dbReference>
<name>A0A6A6TFV2_9PLEO</name>
<dbReference type="Proteomes" id="UP000799324">
    <property type="component" value="Unassembled WGS sequence"/>
</dbReference>
<dbReference type="OrthoDB" id="427213at2759"/>
<keyword evidence="2 6" id="KW-0812">Transmembrane</keyword>
<evidence type="ECO:0000256" key="4">
    <source>
        <dbReference type="ARBA" id="ARBA00023136"/>
    </source>
</evidence>
<evidence type="ECO:0000256" key="5">
    <source>
        <dbReference type="SAM" id="MobiDB-lite"/>
    </source>
</evidence>
<dbReference type="Pfam" id="PF01740">
    <property type="entry name" value="STAS"/>
    <property type="match status" value="1"/>
</dbReference>
<feature type="region of interest" description="Disordered" evidence="5">
    <location>
        <begin position="1"/>
        <end position="86"/>
    </location>
</feature>
<accession>A0A6A6TFV2</accession>
<evidence type="ECO:0000259" key="7">
    <source>
        <dbReference type="PROSITE" id="PS50801"/>
    </source>
</evidence>
<dbReference type="InterPro" id="IPR036513">
    <property type="entry name" value="STAS_dom_sf"/>
</dbReference>
<feature type="transmembrane region" description="Helical" evidence="6">
    <location>
        <begin position="587"/>
        <end position="606"/>
    </location>
</feature>
<keyword evidence="4 6" id="KW-0472">Membrane</keyword>
<feature type="compositionally biased region" description="Polar residues" evidence="5">
    <location>
        <begin position="9"/>
        <end position="18"/>
    </location>
</feature>
<feature type="region of interest" description="Disordered" evidence="5">
    <location>
        <begin position="132"/>
        <end position="154"/>
    </location>
</feature>
<feature type="transmembrane region" description="Helical" evidence="6">
    <location>
        <begin position="250"/>
        <end position="268"/>
    </location>
</feature>
<feature type="transmembrane region" description="Helical" evidence="6">
    <location>
        <begin position="547"/>
        <end position="566"/>
    </location>
</feature>
<feature type="region of interest" description="Disordered" evidence="5">
    <location>
        <begin position="91"/>
        <end position="110"/>
    </location>
</feature>
<dbReference type="EMBL" id="MU004317">
    <property type="protein sequence ID" value="KAF2658201.1"/>
    <property type="molecule type" value="Genomic_DNA"/>
</dbReference>
<dbReference type="AlphaFoldDB" id="A0A6A6TFV2"/>
<proteinExistence type="predicted"/>
<dbReference type="InterPro" id="IPR002645">
    <property type="entry name" value="STAS_dom"/>
</dbReference>
<keyword evidence="3 6" id="KW-1133">Transmembrane helix</keyword>
<keyword evidence="9" id="KW-1185">Reference proteome</keyword>
<dbReference type="FunFam" id="3.30.750.24:FF:000036">
    <property type="entry name" value="Putative sulfate transporter YPR003C"/>
    <property type="match status" value="1"/>
</dbReference>
<dbReference type="GO" id="GO:0055085">
    <property type="term" value="P:transmembrane transport"/>
    <property type="evidence" value="ECO:0007669"/>
    <property type="project" value="InterPro"/>
</dbReference>
<comment type="subcellular location">
    <subcellularLocation>
        <location evidence="1">Membrane</location>
        <topology evidence="1">Multi-pass membrane protein</topology>
    </subcellularLocation>
</comment>
<protein>
    <submittedName>
        <fullName evidence="8">High affinity sulfate transporter 1</fullName>
    </submittedName>
</protein>
<dbReference type="GO" id="GO:0016020">
    <property type="term" value="C:membrane"/>
    <property type="evidence" value="ECO:0007669"/>
    <property type="project" value="UniProtKB-SubCell"/>
</dbReference>
<feature type="transmembrane region" description="Helical" evidence="6">
    <location>
        <begin position="335"/>
        <end position="353"/>
    </location>
</feature>
<feature type="transmembrane region" description="Helical" evidence="6">
    <location>
        <begin position="365"/>
        <end position="384"/>
    </location>
</feature>
<feature type="transmembrane region" description="Helical" evidence="6">
    <location>
        <begin position="645"/>
        <end position="671"/>
    </location>
</feature>
<evidence type="ECO:0000256" key="1">
    <source>
        <dbReference type="ARBA" id="ARBA00004141"/>
    </source>
</evidence>
<organism evidence="8 9">
    <name type="scientific">Lophiostoma macrostomum CBS 122681</name>
    <dbReference type="NCBI Taxonomy" id="1314788"/>
    <lineage>
        <taxon>Eukaryota</taxon>
        <taxon>Fungi</taxon>
        <taxon>Dikarya</taxon>
        <taxon>Ascomycota</taxon>
        <taxon>Pezizomycotina</taxon>
        <taxon>Dothideomycetes</taxon>
        <taxon>Pleosporomycetidae</taxon>
        <taxon>Pleosporales</taxon>
        <taxon>Lophiostomataceae</taxon>
        <taxon>Lophiostoma</taxon>
    </lineage>
</organism>
<dbReference type="InterPro" id="IPR001902">
    <property type="entry name" value="SLC26A/SulP_fam"/>
</dbReference>